<dbReference type="Proteomes" id="UP001193389">
    <property type="component" value="Chromosome"/>
</dbReference>
<evidence type="ECO:0000256" key="1">
    <source>
        <dbReference type="SAM" id="SignalP"/>
    </source>
</evidence>
<feature type="signal peptide" evidence="1">
    <location>
        <begin position="1"/>
        <end position="28"/>
    </location>
</feature>
<protein>
    <submittedName>
        <fullName evidence="2">Uncharacterized protein</fullName>
    </submittedName>
</protein>
<sequence>MKIHPMFRKVANIAFALFFLMTASGLTIQENFCYDKLISVFIDKTSEKCCDTPCPGCHIKVVTFKIADTFLNASKK</sequence>
<dbReference type="KEGG" id="anf:AQPE_4045"/>
<gene>
    <name evidence="2" type="ORF">AQPE_4045</name>
</gene>
<dbReference type="InterPro" id="IPR058512">
    <property type="entry name" value="DUF8199"/>
</dbReference>
<name>A0A5K7SEJ9_9BACT</name>
<organism evidence="2 3">
    <name type="scientific">Aquipluma nitroreducens</name>
    <dbReference type="NCBI Taxonomy" id="2010828"/>
    <lineage>
        <taxon>Bacteria</taxon>
        <taxon>Pseudomonadati</taxon>
        <taxon>Bacteroidota</taxon>
        <taxon>Bacteroidia</taxon>
        <taxon>Marinilabiliales</taxon>
        <taxon>Prolixibacteraceae</taxon>
        <taxon>Aquipluma</taxon>
    </lineage>
</organism>
<accession>A0A5K7SEJ9</accession>
<dbReference type="Pfam" id="PF26622">
    <property type="entry name" value="DUF8199"/>
    <property type="match status" value="1"/>
</dbReference>
<reference evidence="2" key="1">
    <citation type="journal article" date="2020" name="Int. J. Syst. Evol. Microbiol.">
        <title>Aquipluma nitroreducens gen. nov. sp. nov., a novel facultatively anaerobic bacterium isolated from a freshwater lake.</title>
        <authorList>
            <person name="Watanabe M."/>
            <person name="Kojima H."/>
            <person name="Fukui M."/>
        </authorList>
    </citation>
    <scope>NUCLEOTIDE SEQUENCE</scope>
    <source>
        <strain evidence="2">MeG22</strain>
    </source>
</reference>
<feature type="chain" id="PRO_5024456984" evidence="1">
    <location>
        <begin position="29"/>
        <end position="76"/>
    </location>
</feature>
<dbReference type="EMBL" id="AP018694">
    <property type="protein sequence ID" value="BBE19857.1"/>
    <property type="molecule type" value="Genomic_DNA"/>
</dbReference>
<proteinExistence type="predicted"/>
<keyword evidence="3" id="KW-1185">Reference proteome</keyword>
<dbReference type="AlphaFoldDB" id="A0A5K7SEJ9"/>
<evidence type="ECO:0000313" key="2">
    <source>
        <dbReference type="EMBL" id="BBE19857.1"/>
    </source>
</evidence>
<keyword evidence="1" id="KW-0732">Signal</keyword>
<evidence type="ECO:0000313" key="3">
    <source>
        <dbReference type="Proteomes" id="UP001193389"/>
    </source>
</evidence>